<reference evidence="1 2" key="1">
    <citation type="submission" date="2021-01" db="EMBL/GenBank/DDBJ databases">
        <title>Whole genome shotgun sequence of Planobispora siamensis NBRC 107568.</title>
        <authorList>
            <person name="Komaki H."/>
            <person name="Tamura T."/>
        </authorList>
    </citation>
    <scope>NUCLEOTIDE SEQUENCE [LARGE SCALE GENOMIC DNA]</scope>
    <source>
        <strain evidence="1 2">NBRC 107568</strain>
    </source>
</reference>
<accession>A0A8J3WJR6</accession>
<protein>
    <submittedName>
        <fullName evidence="1">Uncharacterized protein</fullName>
    </submittedName>
</protein>
<dbReference type="EMBL" id="BOOJ01000023">
    <property type="protein sequence ID" value="GIH91938.1"/>
    <property type="molecule type" value="Genomic_DNA"/>
</dbReference>
<gene>
    <name evidence="1" type="ORF">Psi01_25680</name>
</gene>
<proteinExistence type="predicted"/>
<keyword evidence="2" id="KW-1185">Reference proteome</keyword>
<evidence type="ECO:0000313" key="1">
    <source>
        <dbReference type="EMBL" id="GIH91938.1"/>
    </source>
</evidence>
<sequence length="168" mass="16894">MPLSARALLQLSADLTSSGDLFSGTASTPFSRQISFSDGAGLNQANRIWSDERTLVASANEDLDLAGVLTDPFGATVTFARIKALIVAASLANANNVVVGGGASNPFINWASGTTPAVIVRPGGLLALFAPDATGYVVTGGTGDLLRVANSGAGTPVTYQIVLIGAAS</sequence>
<comment type="caution">
    <text evidence="1">The sequence shown here is derived from an EMBL/GenBank/DDBJ whole genome shotgun (WGS) entry which is preliminary data.</text>
</comment>
<dbReference type="Proteomes" id="UP000619788">
    <property type="component" value="Unassembled WGS sequence"/>
</dbReference>
<name>A0A8J3WJR6_9ACTN</name>
<organism evidence="1 2">
    <name type="scientific">Planobispora siamensis</name>
    <dbReference type="NCBI Taxonomy" id="936338"/>
    <lineage>
        <taxon>Bacteria</taxon>
        <taxon>Bacillati</taxon>
        <taxon>Actinomycetota</taxon>
        <taxon>Actinomycetes</taxon>
        <taxon>Streptosporangiales</taxon>
        <taxon>Streptosporangiaceae</taxon>
        <taxon>Planobispora</taxon>
    </lineage>
</organism>
<dbReference type="RefSeq" id="WP_204064188.1">
    <property type="nucleotide sequence ID" value="NZ_BOOJ01000023.1"/>
</dbReference>
<evidence type="ECO:0000313" key="2">
    <source>
        <dbReference type="Proteomes" id="UP000619788"/>
    </source>
</evidence>
<dbReference type="AlphaFoldDB" id="A0A8J3WJR6"/>